<proteinExistence type="predicted"/>
<protein>
    <submittedName>
        <fullName evidence="1">Uncharacterized protein</fullName>
    </submittedName>
</protein>
<dbReference type="EMBL" id="BMKI01000001">
    <property type="protein sequence ID" value="GGC76327.1"/>
    <property type="molecule type" value="Genomic_DNA"/>
</dbReference>
<comment type="caution">
    <text evidence="1">The sequence shown here is derived from an EMBL/GenBank/DDBJ whole genome shotgun (WGS) entry which is preliminary data.</text>
</comment>
<evidence type="ECO:0000313" key="1">
    <source>
        <dbReference type="EMBL" id="GGC76327.1"/>
    </source>
</evidence>
<reference evidence="2" key="1">
    <citation type="journal article" date="2019" name="Int. J. Syst. Evol. Microbiol.">
        <title>The Global Catalogue of Microorganisms (GCM) 10K type strain sequencing project: providing services to taxonomists for standard genome sequencing and annotation.</title>
        <authorList>
            <consortium name="The Broad Institute Genomics Platform"/>
            <consortium name="The Broad Institute Genome Sequencing Center for Infectious Disease"/>
            <person name="Wu L."/>
            <person name="Ma J."/>
        </authorList>
    </citation>
    <scope>NUCLEOTIDE SEQUENCE [LARGE SCALE GENOMIC DNA]</scope>
    <source>
        <strain evidence="2">CGMCC 1.15942</strain>
    </source>
</reference>
<gene>
    <name evidence="1" type="ORF">GCM10011573_02380</name>
</gene>
<sequence length="166" mass="19988">MELLREFRNHYSYEQELTEQQYEAVLQMALKTDCDYFEFTIRHDIDFKEDYSYSYNPQTYQLLDELSEFLVEVEKTNRWGTSIVIRYELVADVYRFKLNSASLEILLKYSSKINDWCGPTLPEDIAFFRGKNMWMGTVGHETMIFWHLTDAEYEEITSFGIDLWKD</sequence>
<dbReference type="Proteomes" id="UP000630615">
    <property type="component" value="Unassembled WGS sequence"/>
</dbReference>
<evidence type="ECO:0000313" key="2">
    <source>
        <dbReference type="Proteomes" id="UP000630615"/>
    </source>
</evidence>
<organism evidence="1 2">
    <name type="scientific">Enterococcus wangshanyuanii</name>
    <dbReference type="NCBI Taxonomy" id="2005703"/>
    <lineage>
        <taxon>Bacteria</taxon>
        <taxon>Bacillati</taxon>
        <taxon>Bacillota</taxon>
        <taxon>Bacilli</taxon>
        <taxon>Lactobacillales</taxon>
        <taxon>Enterococcaceae</taxon>
        <taxon>Enterococcus</taxon>
    </lineage>
</organism>
<dbReference type="RefSeq" id="WP_088271561.1">
    <property type="nucleotide sequence ID" value="NZ_BMKI01000001.1"/>
</dbReference>
<accession>A0ABQ1NGT1</accession>
<name>A0ABQ1NGT1_9ENTE</name>
<keyword evidence="2" id="KW-1185">Reference proteome</keyword>